<dbReference type="Proteomes" id="UP000663891">
    <property type="component" value="Unassembled WGS sequence"/>
</dbReference>
<comment type="caution">
    <text evidence="2">The sequence shown here is derived from an EMBL/GenBank/DDBJ whole genome shotgun (WGS) entry which is preliminary data.</text>
</comment>
<reference evidence="2" key="1">
    <citation type="submission" date="2021-02" db="EMBL/GenBank/DDBJ databases">
        <authorList>
            <person name="Nowell W R."/>
        </authorList>
    </citation>
    <scope>NUCLEOTIDE SEQUENCE</scope>
</reference>
<proteinExistence type="predicted"/>
<organism evidence="2 3">
    <name type="scientific">Adineta steineri</name>
    <dbReference type="NCBI Taxonomy" id="433720"/>
    <lineage>
        <taxon>Eukaryota</taxon>
        <taxon>Metazoa</taxon>
        <taxon>Spiralia</taxon>
        <taxon>Gnathifera</taxon>
        <taxon>Rotifera</taxon>
        <taxon>Eurotatoria</taxon>
        <taxon>Bdelloidea</taxon>
        <taxon>Adinetida</taxon>
        <taxon>Adinetidae</taxon>
        <taxon>Adineta</taxon>
    </lineage>
</organism>
<dbReference type="EMBL" id="CAJNON010005553">
    <property type="protein sequence ID" value="CAF1536121.1"/>
    <property type="molecule type" value="Genomic_DNA"/>
</dbReference>
<dbReference type="AlphaFoldDB" id="A0A815VSU5"/>
<sequence length="39" mass="4487">RRAYSTELPSLPYLHATKRRTSGDDLRNARNKYLQSGGH</sequence>
<feature type="region of interest" description="Disordered" evidence="1">
    <location>
        <begin position="1"/>
        <end position="27"/>
    </location>
</feature>
<gene>
    <name evidence="2" type="ORF">VCS650_LOCUS43871</name>
</gene>
<dbReference type="OrthoDB" id="289416at2759"/>
<name>A0A815VSU5_9BILA</name>
<evidence type="ECO:0000313" key="2">
    <source>
        <dbReference type="EMBL" id="CAF1536121.1"/>
    </source>
</evidence>
<accession>A0A815VSU5</accession>
<feature type="non-terminal residue" evidence="2">
    <location>
        <position position="39"/>
    </location>
</feature>
<evidence type="ECO:0000313" key="3">
    <source>
        <dbReference type="Proteomes" id="UP000663891"/>
    </source>
</evidence>
<feature type="non-terminal residue" evidence="2">
    <location>
        <position position="1"/>
    </location>
</feature>
<protein>
    <submittedName>
        <fullName evidence="2">Uncharacterized protein</fullName>
    </submittedName>
</protein>
<evidence type="ECO:0000256" key="1">
    <source>
        <dbReference type="SAM" id="MobiDB-lite"/>
    </source>
</evidence>